<evidence type="ECO:0000313" key="9">
    <source>
        <dbReference type="EMBL" id="GMR54770.1"/>
    </source>
</evidence>
<evidence type="ECO:0000256" key="2">
    <source>
        <dbReference type="ARBA" id="ARBA00022741"/>
    </source>
</evidence>
<evidence type="ECO:0000256" key="5">
    <source>
        <dbReference type="ARBA" id="ARBA00022840"/>
    </source>
</evidence>
<evidence type="ECO:0000259" key="8">
    <source>
        <dbReference type="PROSITE" id="PS51195"/>
    </source>
</evidence>
<dbReference type="GO" id="GO:0005829">
    <property type="term" value="C:cytosol"/>
    <property type="evidence" value="ECO:0007669"/>
    <property type="project" value="TreeGrafter"/>
</dbReference>
<protein>
    <recommendedName>
        <fullName evidence="1">RNA helicase</fullName>
        <ecNumber evidence="1">3.6.4.13</ecNumber>
    </recommendedName>
</protein>
<keyword evidence="4" id="KW-0347">Helicase</keyword>
<dbReference type="PROSITE" id="PS51195">
    <property type="entry name" value="Q_MOTIF"/>
    <property type="match status" value="1"/>
</dbReference>
<dbReference type="AlphaFoldDB" id="A0AAN5D2A1"/>
<evidence type="ECO:0000256" key="6">
    <source>
        <dbReference type="PROSITE-ProRule" id="PRU00552"/>
    </source>
</evidence>
<gene>
    <name evidence="9" type="ORF">PMAYCL1PPCAC_24965</name>
</gene>
<feature type="domain" description="Helicase ATP-binding" evidence="7">
    <location>
        <begin position="54"/>
        <end position="130"/>
    </location>
</feature>
<keyword evidence="10" id="KW-1185">Reference proteome</keyword>
<keyword evidence="3" id="KW-0378">Hydrolase</keyword>
<evidence type="ECO:0000256" key="4">
    <source>
        <dbReference type="ARBA" id="ARBA00022806"/>
    </source>
</evidence>
<dbReference type="InterPro" id="IPR011545">
    <property type="entry name" value="DEAD/DEAH_box_helicase_dom"/>
</dbReference>
<dbReference type="InterPro" id="IPR027417">
    <property type="entry name" value="P-loop_NTPase"/>
</dbReference>
<accession>A0AAN5D2A1</accession>
<dbReference type="GO" id="GO:0003724">
    <property type="term" value="F:RNA helicase activity"/>
    <property type="evidence" value="ECO:0007669"/>
    <property type="project" value="UniProtKB-EC"/>
</dbReference>
<dbReference type="GO" id="GO:0016787">
    <property type="term" value="F:hydrolase activity"/>
    <property type="evidence" value="ECO:0007669"/>
    <property type="project" value="UniProtKB-KW"/>
</dbReference>
<organism evidence="9 10">
    <name type="scientific">Pristionchus mayeri</name>
    <dbReference type="NCBI Taxonomy" id="1317129"/>
    <lineage>
        <taxon>Eukaryota</taxon>
        <taxon>Metazoa</taxon>
        <taxon>Ecdysozoa</taxon>
        <taxon>Nematoda</taxon>
        <taxon>Chromadorea</taxon>
        <taxon>Rhabditida</taxon>
        <taxon>Rhabditina</taxon>
        <taxon>Diplogasteromorpha</taxon>
        <taxon>Diplogasteroidea</taxon>
        <taxon>Neodiplogasteridae</taxon>
        <taxon>Pristionchus</taxon>
    </lineage>
</organism>
<feature type="non-terminal residue" evidence="9">
    <location>
        <position position="130"/>
    </location>
</feature>
<feature type="short sequence motif" description="Q motif" evidence="6">
    <location>
        <begin position="23"/>
        <end position="51"/>
    </location>
</feature>
<dbReference type="PANTHER" id="PTHR47959:SF13">
    <property type="entry name" value="ATP-DEPENDENT RNA HELICASE RHLE"/>
    <property type="match status" value="1"/>
</dbReference>
<feature type="non-terminal residue" evidence="9">
    <location>
        <position position="1"/>
    </location>
</feature>
<evidence type="ECO:0000256" key="3">
    <source>
        <dbReference type="ARBA" id="ARBA00022801"/>
    </source>
</evidence>
<evidence type="ECO:0000259" key="7">
    <source>
        <dbReference type="PROSITE" id="PS51192"/>
    </source>
</evidence>
<dbReference type="InterPro" id="IPR014001">
    <property type="entry name" value="Helicase_ATP-bd"/>
</dbReference>
<name>A0AAN5D2A1_9BILA</name>
<dbReference type="Gene3D" id="3.40.50.300">
    <property type="entry name" value="P-loop containing nucleotide triphosphate hydrolases"/>
    <property type="match status" value="1"/>
</dbReference>
<evidence type="ECO:0000256" key="1">
    <source>
        <dbReference type="ARBA" id="ARBA00012552"/>
    </source>
</evidence>
<proteinExistence type="predicted"/>
<dbReference type="PANTHER" id="PTHR47959">
    <property type="entry name" value="ATP-DEPENDENT RNA HELICASE RHLE-RELATED"/>
    <property type="match status" value="1"/>
</dbReference>
<dbReference type="SUPFAM" id="SSF52540">
    <property type="entry name" value="P-loop containing nucleoside triphosphate hydrolases"/>
    <property type="match status" value="1"/>
</dbReference>
<feature type="domain" description="DEAD-box RNA helicase Q" evidence="8">
    <location>
        <begin position="23"/>
        <end position="51"/>
    </location>
</feature>
<reference evidence="10" key="1">
    <citation type="submission" date="2022-10" db="EMBL/GenBank/DDBJ databases">
        <title>Genome assembly of Pristionchus species.</title>
        <authorList>
            <person name="Yoshida K."/>
            <person name="Sommer R.J."/>
        </authorList>
    </citation>
    <scope>NUCLEOTIDE SEQUENCE [LARGE SCALE GENOMIC DNA]</scope>
    <source>
        <strain evidence="10">RS5460</strain>
    </source>
</reference>
<dbReference type="EC" id="3.6.4.13" evidence="1"/>
<dbReference type="PROSITE" id="PS51192">
    <property type="entry name" value="HELICASE_ATP_BIND_1"/>
    <property type="match status" value="1"/>
</dbReference>
<dbReference type="Pfam" id="PF00270">
    <property type="entry name" value="DEAD"/>
    <property type="match status" value="1"/>
</dbReference>
<dbReference type="Proteomes" id="UP001328107">
    <property type="component" value="Unassembled WGS sequence"/>
</dbReference>
<dbReference type="InterPro" id="IPR050079">
    <property type="entry name" value="DEAD_box_RNA_helicase"/>
</dbReference>
<dbReference type="InterPro" id="IPR014014">
    <property type="entry name" value="RNA_helicase_DEAD_Q_motif"/>
</dbReference>
<dbReference type="GO" id="GO:0003676">
    <property type="term" value="F:nucleic acid binding"/>
    <property type="evidence" value="ECO:0007669"/>
    <property type="project" value="InterPro"/>
</dbReference>
<dbReference type="EMBL" id="BTRK01000005">
    <property type="protein sequence ID" value="GMR54770.1"/>
    <property type="molecule type" value="Genomic_DNA"/>
</dbReference>
<evidence type="ECO:0000313" key="10">
    <source>
        <dbReference type="Proteomes" id="UP001328107"/>
    </source>
</evidence>
<dbReference type="GO" id="GO:0005524">
    <property type="term" value="F:ATP binding"/>
    <property type="evidence" value="ECO:0007669"/>
    <property type="project" value="UniProtKB-KW"/>
</dbReference>
<keyword evidence="2" id="KW-0547">Nucleotide-binding</keyword>
<keyword evidence="5" id="KW-0067">ATP-binding</keyword>
<comment type="caution">
    <text evidence="9">The sequence shown here is derived from an EMBL/GenBank/DDBJ whole genome shotgun (WGS) entry which is preliminary data.</text>
</comment>
<sequence>RHAVEFSCRSGRKITEEDVHKVTNFQELDFPDQLYSNITKAGYSEPTTIQKYAIHNILRGKDLIACSKSGSGKTATFLLPIISYLMRNRDLSTVSNEIRFPSGLILVPSSKKAMQIHNDVGNFSSGSSIK</sequence>